<dbReference type="PANTHER" id="PTHR31286">
    <property type="entry name" value="GLYCINE-RICH CELL WALL STRUCTURAL PROTEIN 1.8-LIKE"/>
    <property type="match status" value="1"/>
</dbReference>
<name>A0AAE0E8F9_9ROSI</name>
<comment type="caution">
    <text evidence="1">The sequence shown here is derived from an EMBL/GenBank/DDBJ whole genome shotgun (WGS) entry which is preliminary data.</text>
</comment>
<sequence>MDLMCMKTDLSFLSLVAVPSPVPVSSSSAGQVGQSKVSEVTSSSRVVPLTSGRVCSLVIEPIPPQSEGGVTVIVLDLGTGPIQSLMHKFHGGLVHLKPGIICIQPWVPDFNPSLQKSTNAHVWVRFFDLSCEYWHLKIISDLAREIGVPLWLDKATRDGDFGHYARVLVDMDESSVLPISVLLERDGFHSSFLVVEYENLLAFAPLAFL</sequence>
<evidence type="ECO:0008006" key="3">
    <source>
        <dbReference type="Google" id="ProtNLM"/>
    </source>
</evidence>
<keyword evidence="2" id="KW-1185">Reference proteome</keyword>
<proteinExistence type="predicted"/>
<evidence type="ECO:0000313" key="1">
    <source>
        <dbReference type="EMBL" id="KAK3218754.1"/>
    </source>
</evidence>
<dbReference type="AlphaFoldDB" id="A0AAE0E8F9"/>
<organism evidence="1 2">
    <name type="scientific">Dipteronia sinensis</name>
    <dbReference type="NCBI Taxonomy" id="43782"/>
    <lineage>
        <taxon>Eukaryota</taxon>
        <taxon>Viridiplantae</taxon>
        <taxon>Streptophyta</taxon>
        <taxon>Embryophyta</taxon>
        <taxon>Tracheophyta</taxon>
        <taxon>Spermatophyta</taxon>
        <taxon>Magnoliopsida</taxon>
        <taxon>eudicotyledons</taxon>
        <taxon>Gunneridae</taxon>
        <taxon>Pentapetalae</taxon>
        <taxon>rosids</taxon>
        <taxon>malvids</taxon>
        <taxon>Sapindales</taxon>
        <taxon>Sapindaceae</taxon>
        <taxon>Hippocastanoideae</taxon>
        <taxon>Acereae</taxon>
        <taxon>Dipteronia</taxon>
    </lineage>
</organism>
<dbReference type="InterPro" id="IPR040256">
    <property type="entry name" value="At4g02000-like"/>
</dbReference>
<dbReference type="PANTHER" id="PTHR31286:SF60">
    <property type="entry name" value="PROTEIN, PUTATIVE-RELATED"/>
    <property type="match status" value="1"/>
</dbReference>
<gene>
    <name evidence="1" type="ORF">Dsin_012724</name>
</gene>
<dbReference type="Proteomes" id="UP001281410">
    <property type="component" value="Unassembled WGS sequence"/>
</dbReference>
<protein>
    <recommendedName>
        <fullName evidence="3">DUF4283 domain-containing protein</fullName>
    </recommendedName>
</protein>
<reference evidence="1" key="1">
    <citation type="journal article" date="2023" name="Plant J.">
        <title>Genome sequences and population genomics provide insights into the demographic history, inbreeding, and mutation load of two 'living fossil' tree species of Dipteronia.</title>
        <authorList>
            <person name="Feng Y."/>
            <person name="Comes H.P."/>
            <person name="Chen J."/>
            <person name="Zhu S."/>
            <person name="Lu R."/>
            <person name="Zhang X."/>
            <person name="Li P."/>
            <person name="Qiu J."/>
            <person name="Olsen K.M."/>
            <person name="Qiu Y."/>
        </authorList>
    </citation>
    <scope>NUCLEOTIDE SEQUENCE</scope>
    <source>
        <strain evidence="1">NBL</strain>
    </source>
</reference>
<dbReference type="EMBL" id="JANJYJ010000004">
    <property type="protein sequence ID" value="KAK3218754.1"/>
    <property type="molecule type" value="Genomic_DNA"/>
</dbReference>
<accession>A0AAE0E8F9</accession>
<evidence type="ECO:0000313" key="2">
    <source>
        <dbReference type="Proteomes" id="UP001281410"/>
    </source>
</evidence>